<feature type="coiled-coil region" evidence="10">
    <location>
        <begin position="221"/>
        <end position="279"/>
    </location>
</feature>
<keyword evidence="7 10" id="KW-0175">Coiled coil</keyword>
<dbReference type="PANTHER" id="PTHR31570">
    <property type="entry name" value="HAUS AUGMIN-LIKE COMPLEX SUBUNIT 1"/>
    <property type="match status" value="1"/>
</dbReference>
<evidence type="ECO:0000256" key="6">
    <source>
        <dbReference type="ARBA" id="ARBA00022776"/>
    </source>
</evidence>
<evidence type="ECO:0000256" key="1">
    <source>
        <dbReference type="ARBA" id="ARBA00004186"/>
    </source>
</evidence>
<dbReference type="Proteomes" id="UP000193411">
    <property type="component" value="Unassembled WGS sequence"/>
</dbReference>
<evidence type="ECO:0000313" key="12">
    <source>
        <dbReference type="Proteomes" id="UP000193411"/>
    </source>
</evidence>
<dbReference type="GO" id="GO:0051301">
    <property type="term" value="P:cell division"/>
    <property type="evidence" value="ECO:0007669"/>
    <property type="project" value="UniProtKB-KW"/>
</dbReference>
<evidence type="ECO:0000256" key="3">
    <source>
        <dbReference type="ARBA" id="ARBA00022490"/>
    </source>
</evidence>
<accession>A0A1Y2HAA7</accession>
<comment type="subcellular location">
    <subcellularLocation>
        <location evidence="1">Cytoplasm</location>
        <location evidence="1">Cytoskeleton</location>
        <location evidence="1">Spindle</location>
    </subcellularLocation>
</comment>
<dbReference type="GO" id="GO:0051225">
    <property type="term" value="P:spindle assembly"/>
    <property type="evidence" value="ECO:0007669"/>
    <property type="project" value="InterPro"/>
</dbReference>
<sequence length="287" mass="31937">MTDGSNTTSTADRDLAARFHHLEGHLARRLQSPVPPYERTPETLAQLTAAVQDDLTLLGCIDARAQALDGLVTLLANSIRFTHAHLSALGLADTSRLSPSAQSHLDLLAELALRLNLADVSTISMQSAITQRHLDAATQLKAQLEHAKHAAQCEQLAAYFDKEAAQLKHQVDALAPTLANRLEDQQAFAERMPVLEAKLAEYVERLKEIPEHLREPKAEEVTQLAAEVSELEARVREEKEQLKVLREVPPDQLLVRLKLEDARHELEQLKRERETLLVDLARSLAPT</sequence>
<evidence type="ECO:0000256" key="5">
    <source>
        <dbReference type="ARBA" id="ARBA00022701"/>
    </source>
</evidence>
<organism evidence="11 12">
    <name type="scientific">Catenaria anguillulae PL171</name>
    <dbReference type="NCBI Taxonomy" id="765915"/>
    <lineage>
        <taxon>Eukaryota</taxon>
        <taxon>Fungi</taxon>
        <taxon>Fungi incertae sedis</taxon>
        <taxon>Blastocladiomycota</taxon>
        <taxon>Blastocladiomycetes</taxon>
        <taxon>Blastocladiales</taxon>
        <taxon>Catenariaceae</taxon>
        <taxon>Catenaria</taxon>
    </lineage>
</organism>
<dbReference type="PANTHER" id="PTHR31570:SF1">
    <property type="entry name" value="HAUS AUGMIN-LIKE COMPLEX SUBUNIT 1"/>
    <property type="match status" value="1"/>
</dbReference>
<evidence type="ECO:0000256" key="4">
    <source>
        <dbReference type="ARBA" id="ARBA00022618"/>
    </source>
</evidence>
<dbReference type="AlphaFoldDB" id="A0A1Y2HAA7"/>
<protein>
    <submittedName>
        <fullName evidence="11">Uncharacterized protein</fullName>
    </submittedName>
</protein>
<keyword evidence="12" id="KW-1185">Reference proteome</keyword>
<name>A0A1Y2HAA7_9FUNG</name>
<keyword evidence="4" id="KW-0132">Cell division</keyword>
<keyword evidence="9" id="KW-0131">Cell cycle</keyword>
<reference evidence="11 12" key="1">
    <citation type="submission" date="2016-07" db="EMBL/GenBank/DDBJ databases">
        <title>Pervasive Adenine N6-methylation of Active Genes in Fungi.</title>
        <authorList>
            <consortium name="DOE Joint Genome Institute"/>
            <person name="Mondo S.J."/>
            <person name="Dannebaum R.O."/>
            <person name="Kuo R.C."/>
            <person name="Labutti K."/>
            <person name="Haridas S."/>
            <person name="Kuo A."/>
            <person name="Salamov A."/>
            <person name="Ahrendt S.R."/>
            <person name="Lipzen A."/>
            <person name="Sullivan W."/>
            <person name="Andreopoulos W.B."/>
            <person name="Clum A."/>
            <person name="Lindquist E."/>
            <person name="Daum C."/>
            <person name="Ramamoorthy G.K."/>
            <person name="Gryganskyi A."/>
            <person name="Culley D."/>
            <person name="Magnuson J.K."/>
            <person name="James T.Y."/>
            <person name="O'Malley M.A."/>
            <person name="Stajich J.E."/>
            <person name="Spatafora J.W."/>
            <person name="Visel A."/>
            <person name="Grigoriev I.V."/>
        </authorList>
    </citation>
    <scope>NUCLEOTIDE SEQUENCE [LARGE SCALE GENOMIC DNA]</scope>
    <source>
        <strain evidence="11 12">PL171</strain>
    </source>
</reference>
<evidence type="ECO:0000256" key="7">
    <source>
        <dbReference type="ARBA" id="ARBA00023054"/>
    </source>
</evidence>
<keyword evidence="6" id="KW-0498">Mitosis</keyword>
<dbReference type="EMBL" id="MCFL01000078">
    <property type="protein sequence ID" value="ORZ30633.1"/>
    <property type="molecule type" value="Genomic_DNA"/>
</dbReference>
<comment type="similarity">
    <text evidence="2">Belongs to the HAUS1 family.</text>
</comment>
<dbReference type="OrthoDB" id="5372507at2759"/>
<evidence type="ECO:0000256" key="9">
    <source>
        <dbReference type="ARBA" id="ARBA00023306"/>
    </source>
</evidence>
<keyword evidence="8" id="KW-0206">Cytoskeleton</keyword>
<dbReference type="GO" id="GO:0005829">
    <property type="term" value="C:cytosol"/>
    <property type="evidence" value="ECO:0007669"/>
    <property type="project" value="TreeGrafter"/>
</dbReference>
<gene>
    <name evidence="11" type="ORF">BCR44DRAFT_44606</name>
</gene>
<evidence type="ECO:0000256" key="10">
    <source>
        <dbReference type="SAM" id="Coils"/>
    </source>
</evidence>
<dbReference type="GO" id="GO:0005819">
    <property type="term" value="C:spindle"/>
    <property type="evidence" value="ECO:0007669"/>
    <property type="project" value="UniProtKB-SubCell"/>
</dbReference>
<dbReference type="GO" id="GO:0070652">
    <property type="term" value="C:HAUS complex"/>
    <property type="evidence" value="ECO:0007669"/>
    <property type="project" value="InterPro"/>
</dbReference>
<proteinExistence type="inferred from homology"/>
<evidence type="ECO:0000256" key="8">
    <source>
        <dbReference type="ARBA" id="ARBA00023212"/>
    </source>
</evidence>
<comment type="caution">
    <text evidence="11">The sequence shown here is derived from an EMBL/GenBank/DDBJ whole genome shotgun (WGS) entry which is preliminary data.</text>
</comment>
<evidence type="ECO:0000313" key="11">
    <source>
        <dbReference type="EMBL" id="ORZ30633.1"/>
    </source>
</evidence>
<evidence type="ECO:0000256" key="2">
    <source>
        <dbReference type="ARBA" id="ARBA00005479"/>
    </source>
</evidence>
<dbReference type="Pfam" id="PF25762">
    <property type="entry name" value="HAUS1"/>
    <property type="match status" value="1"/>
</dbReference>
<keyword evidence="5" id="KW-0493">Microtubule</keyword>
<dbReference type="InterPro" id="IPR026243">
    <property type="entry name" value="HAUS1"/>
</dbReference>
<dbReference type="GO" id="GO:0005874">
    <property type="term" value="C:microtubule"/>
    <property type="evidence" value="ECO:0007669"/>
    <property type="project" value="UniProtKB-KW"/>
</dbReference>
<keyword evidence="3" id="KW-0963">Cytoplasm</keyword>